<dbReference type="InterPro" id="IPR050229">
    <property type="entry name" value="GlpE_sulfurtransferase"/>
</dbReference>
<dbReference type="PANTHER" id="PTHR43031:SF1">
    <property type="entry name" value="PYRIDINE NUCLEOTIDE-DISULPHIDE OXIDOREDUCTASE"/>
    <property type="match status" value="1"/>
</dbReference>
<dbReference type="Gene3D" id="3.40.250.10">
    <property type="entry name" value="Rhodanese-like domain"/>
    <property type="match status" value="1"/>
</dbReference>
<evidence type="ECO:0000259" key="1">
    <source>
        <dbReference type="PROSITE" id="PS50206"/>
    </source>
</evidence>
<dbReference type="PROSITE" id="PS50206">
    <property type="entry name" value="RHODANESE_3"/>
    <property type="match status" value="1"/>
</dbReference>
<dbReference type="EMBL" id="BAAAYR010000002">
    <property type="protein sequence ID" value="GAA3567719.1"/>
    <property type="molecule type" value="Genomic_DNA"/>
</dbReference>
<sequence>MITYEIVEVEPQRAKELIDAGWFVLDARTDAQWAEGRIAGSTHMTMSELVSGLGSRVPEPTLVVTADGTKGWRVAEYLKNQGIEVANLVGGLFAWELAGLPVER</sequence>
<keyword evidence="3" id="KW-1185">Reference proteome</keyword>
<dbReference type="RefSeq" id="WP_204910391.1">
    <property type="nucleotide sequence ID" value="NZ_BAAAYR010000002.1"/>
</dbReference>
<dbReference type="SUPFAM" id="SSF52821">
    <property type="entry name" value="Rhodanese/Cell cycle control phosphatase"/>
    <property type="match status" value="1"/>
</dbReference>
<proteinExistence type="predicted"/>
<comment type="caution">
    <text evidence="2">The sequence shown here is derived from an EMBL/GenBank/DDBJ whole genome shotgun (WGS) entry which is preliminary data.</text>
</comment>
<reference evidence="3" key="1">
    <citation type="journal article" date="2019" name="Int. J. Syst. Evol. Microbiol.">
        <title>The Global Catalogue of Microorganisms (GCM) 10K type strain sequencing project: providing services to taxonomists for standard genome sequencing and annotation.</title>
        <authorList>
            <consortium name="The Broad Institute Genomics Platform"/>
            <consortium name="The Broad Institute Genome Sequencing Center for Infectious Disease"/>
            <person name="Wu L."/>
            <person name="Ma J."/>
        </authorList>
    </citation>
    <scope>NUCLEOTIDE SEQUENCE [LARGE SCALE GENOMIC DNA]</scope>
    <source>
        <strain evidence="3">JCM 16540</strain>
    </source>
</reference>
<dbReference type="Pfam" id="PF00581">
    <property type="entry name" value="Rhodanese"/>
    <property type="match status" value="1"/>
</dbReference>
<evidence type="ECO:0000313" key="2">
    <source>
        <dbReference type="EMBL" id="GAA3567719.1"/>
    </source>
</evidence>
<dbReference type="SMART" id="SM00450">
    <property type="entry name" value="RHOD"/>
    <property type="match status" value="1"/>
</dbReference>
<accession>A0ABP6XJA9</accession>
<dbReference type="InterPro" id="IPR036873">
    <property type="entry name" value="Rhodanese-like_dom_sf"/>
</dbReference>
<gene>
    <name evidence="2" type="ORF">GCM10022197_24880</name>
</gene>
<dbReference type="Proteomes" id="UP001500767">
    <property type="component" value="Unassembled WGS sequence"/>
</dbReference>
<dbReference type="InterPro" id="IPR001763">
    <property type="entry name" value="Rhodanese-like_dom"/>
</dbReference>
<feature type="domain" description="Rhodanese" evidence="1">
    <location>
        <begin position="18"/>
        <end position="104"/>
    </location>
</feature>
<organism evidence="2 3">
    <name type="scientific">Microlunatus spumicola</name>
    <dbReference type="NCBI Taxonomy" id="81499"/>
    <lineage>
        <taxon>Bacteria</taxon>
        <taxon>Bacillati</taxon>
        <taxon>Actinomycetota</taxon>
        <taxon>Actinomycetes</taxon>
        <taxon>Propionibacteriales</taxon>
        <taxon>Propionibacteriaceae</taxon>
        <taxon>Microlunatus</taxon>
    </lineage>
</organism>
<protein>
    <recommendedName>
        <fullName evidence="1">Rhodanese domain-containing protein</fullName>
    </recommendedName>
</protein>
<name>A0ABP6XJA9_9ACTN</name>
<evidence type="ECO:0000313" key="3">
    <source>
        <dbReference type="Proteomes" id="UP001500767"/>
    </source>
</evidence>
<dbReference type="CDD" id="cd00158">
    <property type="entry name" value="RHOD"/>
    <property type="match status" value="1"/>
</dbReference>
<dbReference type="PANTHER" id="PTHR43031">
    <property type="entry name" value="FAD-DEPENDENT OXIDOREDUCTASE"/>
    <property type="match status" value="1"/>
</dbReference>